<dbReference type="InterPro" id="IPR008271">
    <property type="entry name" value="Ser/Thr_kinase_AS"/>
</dbReference>
<dbReference type="EMBL" id="SNAA01000001">
    <property type="protein sequence ID" value="TDL84030.1"/>
    <property type="molecule type" value="Genomic_DNA"/>
</dbReference>
<dbReference type="Gene3D" id="1.10.510.10">
    <property type="entry name" value="Transferase(Phosphotransferase) domain 1"/>
    <property type="match status" value="1"/>
</dbReference>
<dbReference type="SUPFAM" id="SSF56112">
    <property type="entry name" value="Protein kinase-like (PK-like)"/>
    <property type="match status" value="1"/>
</dbReference>
<keyword evidence="5" id="KW-0723">Serine/threonine-protein kinase</keyword>
<dbReference type="SMART" id="SM00220">
    <property type="entry name" value="S_TKc"/>
    <property type="match status" value="1"/>
</dbReference>
<dbReference type="PROSITE" id="PS00108">
    <property type="entry name" value="PROTEIN_KINASE_ST"/>
    <property type="match status" value="1"/>
</dbReference>
<name>A0A4R6AJ82_9RHOB</name>
<dbReference type="OrthoDB" id="9801841at2"/>
<dbReference type="PROSITE" id="PS50011">
    <property type="entry name" value="PROTEIN_KINASE_DOM"/>
    <property type="match status" value="1"/>
</dbReference>
<dbReference type="GO" id="GO:0005524">
    <property type="term" value="F:ATP binding"/>
    <property type="evidence" value="ECO:0007669"/>
    <property type="project" value="UniProtKB-KW"/>
</dbReference>
<accession>A0A4R6AJ82</accession>
<reference evidence="5 6" key="1">
    <citation type="submission" date="2019-03" db="EMBL/GenBank/DDBJ databases">
        <title>Primorskyibacter sp. SS33 isolated from sediments.</title>
        <authorList>
            <person name="Xunke S."/>
        </authorList>
    </citation>
    <scope>NUCLEOTIDE SEQUENCE [LARGE SCALE GENOMIC DNA]</scope>
    <source>
        <strain evidence="5 6">SS33</strain>
    </source>
</reference>
<dbReference type="InterPro" id="IPR051931">
    <property type="entry name" value="PAK3-like"/>
</dbReference>
<comment type="caution">
    <text evidence="5">The sequence shown here is derived from an EMBL/GenBank/DDBJ whole genome shotgun (WGS) entry which is preliminary data.</text>
</comment>
<evidence type="ECO:0000259" key="4">
    <source>
        <dbReference type="PROSITE" id="PS50011"/>
    </source>
</evidence>
<proteinExistence type="inferred from homology"/>
<organism evidence="5 6">
    <name type="scientific">Palleronia sediminis</name>
    <dbReference type="NCBI Taxonomy" id="2547833"/>
    <lineage>
        <taxon>Bacteria</taxon>
        <taxon>Pseudomonadati</taxon>
        <taxon>Pseudomonadota</taxon>
        <taxon>Alphaproteobacteria</taxon>
        <taxon>Rhodobacterales</taxon>
        <taxon>Roseobacteraceae</taxon>
        <taxon>Palleronia</taxon>
    </lineage>
</organism>
<evidence type="ECO:0000256" key="2">
    <source>
        <dbReference type="ARBA" id="ARBA00022741"/>
    </source>
</evidence>
<dbReference type="Pfam" id="PF00069">
    <property type="entry name" value="Pkinase"/>
    <property type="match status" value="1"/>
</dbReference>
<evidence type="ECO:0000256" key="3">
    <source>
        <dbReference type="ARBA" id="ARBA00022840"/>
    </source>
</evidence>
<evidence type="ECO:0000313" key="5">
    <source>
        <dbReference type="EMBL" id="TDL84030.1"/>
    </source>
</evidence>
<feature type="domain" description="Protein kinase" evidence="4">
    <location>
        <begin position="12"/>
        <end position="273"/>
    </location>
</feature>
<protein>
    <submittedName>
        <fullName evidence="5">Serine/threonine protein kinase</fullName>
    </submittedName>
</protein>
<comment type="similarity">
    <text evidence="1">Belongs to the protein kinase superfamily. STE Ser/Thr protein kinase family. STE20 subfamily.</text>
</comment>
<keyword evidence="6" id="KW-1185">Reference proteome</keyword>
<dbReference type="AlphaFoldDB" id="A0A4R6AJ82"/>
<dbReference type="InterPro" id="IPR000719">
    <property type="entry name" value="Prot_kinase_dom"/>
</dbReference>
<dbReference type="CDD" id="cd14014">
    <property type="entry name" value="STKc_PknB_like"/>
    <property type="match status" value="1"/>
</dbReference>
<keyword evidence="5" id="KW-0808">Transferase</keyword>
<dbReference type="Gene3D" id="3.30.200.20">
    <property type="entry name" value="Phosphorylase Kinase, domain 1"/>
    <property type="match status" value="1"/>
</dbReference>
<keyword evidence="5" id="KW-0418">Kinase</keyword>
<dbReference type="PANTHER" id="PTHR45832:SF22">
    <property type="entry name" value="SERINE_THREONINE-PROTEIN KINASE SAMKA-RELATED"/>
    <property type="match status" value="1"/>
</dbReference>
<dbReference type="InterPro" id="IPR011009">
    <property type="entry name" value="Kinase-like_dom_sf"/>
</dbReference>
<gene>
    <name evidence="5" type="ORF">E2L08_00730</name>
</gene>
<dbReference type="Proteomes" id="UP000295701">
    <property type="component" value="Unassembled WGS sequence"/>
</dbReference>
<keyword evidence="2" id="KW-0547">Nucleotide-binding</keyword>
<evidence type="ECO:0000313" key="6">
    <source>
        <dbReference type="Proteomes" id="UP000295701"/>
    </source>
</evidence>
<evidence type="ECO:0000256" key="1">
    <source>
        <dbReference type="ARBA" id="ARBA00008874"/>
    </source>
</evidence>
<keyword evidence="3" id="KW-0067">ATP-binding</keyword>
<dbReference type="PANTHER" id="PTHR45832">
    <property type="entry name" value="SERINE/THREONINE-PROTEIN KINASE SAMKA-RELATED-RELATED"/>
    <property type="match status" value="1"/>
</dbReference>
<dbReference type="RefSeq" id="WP_133395130.1">
    <property type="nucleotide sequence ID" value="NZ_SNAA01000001.1"/>
</dbReference>
<sequence length="345" mass="38539">MLKPYKRAELAFEELREIGADGRNSTTWVVNDVQLGAEIVMKTIAKAQLRDVSEFFDEAKSLYATAHQNVVQIHYACEDADNVYIAMPFYRRGSVKGIMEAAHLTTREIIRLGCQLLSGLHNIHSKGLIHFDIKPDNILLSNRGEAMLSDFGLAKQVHLGVAVPNGLYIRMAPPEATGQPPFDLRFDIYQVGLTLYRMAIGNDAFNFQFARFTQGGGLDVATLAAEIQAGTFPDRQAFHEHVPMRLRRVITKCLEPDPDARFSSALAVANALAAVDDSLDWRLEKGVVNKMWTKNEAGTQKCFVVNQDGSTEFTTTAAGGQPRRKRDLCRPRMTRRDIEGVLRQN</sequence>
<dbReference type="GO" id="GO:0004674">
    <property type="term" value="F:protein serine/threonine kinase activity"/>
    <property type="evidence" value="ECO:0007669"/>
    <property type="project" value="UniProtKB-KW"/>
</dbReference>